<proteinExistence type="inferred from homology"/>
<feature type="transmembrane region" description="Helical" evidence="8">
    <location>
        <begin position="131"/>
        <end position="152"/>
    </location>
</feature>
<feature type="transmembrane region" description="Helical" evidence="8">
    <location>
        <begin position="78"/>
        <end position="99"/>
    </location>
</feature>
<evidence type="ECO:0000256" key="2">
    <source>
        <dbReference type="ARBA" id="ARBA00005887"/>
    </source>
</evidence>
<evidence type="ECO:0000256" key="3">
    <source>
        <dbReference type="ARBA" id="ARBA00022448"/>
    </source>
</evidence>
<keyword evidence="4 8" id="KW-0812">Transmembrane</keyword>
<feature type="transmembrane region" description="Helical" evidence="8">
    <location>
        <begin position="159"/>
        <end position="181"/>
    </location>
</feature>
<dbReference type="Gene3D" id="1.10.3430.10">
    <property type="entry name" value="Ammonium transporter AmtB like domains"/>
    <property type="match status" value="1"/>
</dbReference>
<evidence type="ECO:0000313" key="11">
    <source>
        <dbReference type="Proteomes" id="UP000265427"/>
    </source>
</evidence>
<comment type="similarity">
    <text evidence="2 8">Belongs to the ammonia transporter channel (TC 1.A.11.2) family.</text>
</comment>
<keyword evidence="7 8" id="KW-0924">Ammonia transport</keyword>
<feature type="transmembrane region" description="Helical" evidence="8">
    <location>
        <begin position="317"/>
        <end position="347"/>
    </location>
</feature>
<evidence type="ECO:0000259" key="9">
    <source>
        <dbReference type="Pfam" id="PF00909"/>
    </source>
</evidence>
<organism evidence="10 11">
    <name type="scientific">Aphanomyces astaci</name>
    <name type="common">Crayfish plague agent</name>
    <dbReference type="NCBI Taxonomy" id="112090"/>
    <lineage>
        <taxon>Eukaryota</taxon>
        <taxon>Sar</taxon>
        <taxon>Stramenopiles</taxon>
        <taxon>Oomycota</taxon>
        <taxon>Saprolegniomycetes</taxon>
        <taxon>Saprolegniales</taxon>
        <taxon>Verrucalvaceae</taxon>
        <taxon>Aphanomyces</taxon>
    </lineage>
</organism>
<sequence>MNVTLVVNGSAVTLSTDEFAALVASVSPKFADVASARALDTFYTLMGAFLVFFMQVGFCFLEVGCVHVKNTKNILVKNILDGCISAVCFYFVGYAFGFVKGDGFIGNSGFVFLDDLYDGDDATRRYNGKAYAGWLFQWAFAATASTIVTGAVAERISFVAYIAYAVALTAFIYPVVVHWVWSSTGFASAFNTPNHLLLDVGAVDFAGSGVVHMTGGMAALVGCYILGPRLGRFEDGQVHDMPKQSVLLQTIGTLLLWFGWYGFNCMSTGTLAGNGADVAAKVAVNLTLAAAAAGISCVCINAVTGDRIVDPTMANNGVLSGAVAITAGCAVVEPAGAVVIGLVAAVLYTASSRLLVRWRIDDVVDAVPVHLVCGMWGVLAPGLLASSDGMQMAYGRSDTCGLFYTCAHSGRQFAAQLIVIVAIVAWVGMTCTVLFLGLFRLDLLRVTRENELAGLDVSYHGGLAYDASDDYKTAITKAEPIINDETEFVPVSTPGHV</sequence>
<dbReference type="GO" id="GO:0008519">
    <property type="term" value="F:ammonium channel activity"/>
    <property type="evidence" value="ECO:0007669"/>
    <property type="project" value="InterPro"/>
</dbReference>
<evidence type="ECO:0000256" key="8">
    <source>
        <dbReference type="RuleBase" id="RU362002"/>
    </source>
</evidence>
<reference evidence="10 11" key="1">
    <citation type="submission" date="2018-08" db="EMBL/GenBank/DDBJ databases">
        <title>Aphanomyces genome sequencing and annotation.</title>
        <authorList>
            <person name="Minardi D."/>
            <person name="Oidtmann B."/>
            <person name="Van Der Giezen M."/>
            <person name="Studholme D.J."/>
        </authorList>
    </citation>
    <scope>NUCLEOTIDE SEQUENCE [LARGE SCALE GENOMIC DNA]</scope>
    <source>
        <strain evidence="10 11">Kv</strain>
    </source>
</reference>
<dbReference type="GO" id="GO:0097272">
    <property type="term" value="P:ammonium homeostasis"/>
    <property type="evidence" value="ECO:0007669"/>
    <property type="project" value="TreeGrafter"/>
</dbReference>
<keyword evidence="5 8" id="KW-1133">Transmembrane helix</keyword>
<comment type="caution">
    <text evidence="10">The sequence shown here is derived from an EMBL/GenBank/DDBJ whole genome shotgun (WGS) entry which is preliminary data.</text>
</comment>
<dbReference type="EMBL" id="QUSZ01006791">
    <property type="protein sequence ID" value="RHY04566.1"/>
    <property type="molecule type" value="Genomic_DNA"/>
</dbReference>
<evidence type="ECO:0000256" key="1">
    <source>
        <dbReference type="ARBA" id="ARBA00004141"/>
    </source>
</evidence>
<dbReference type="PANTHER" id="PTHR11730:SF6">
    <property type="entry name" value="AMMONIUM TRANSPORTER"/>
    <property type="match status" value="1"/>
</dbReference>
<dbReference type="SUPFAM" id="SSF111352">
    <property type="entry name" value="Ammonium transporter"/>
    <property type="match status" value="1"/>
</dbReference>
<evidence type="ECO:0000313" key="10">
    <source>
        <dbReference type="EMBL" id="RHY04566.1"/>
    </source>
</evidence>
<feature type="transmembrane region" description="Helical" evidence="8">
    <location>
        <begin position="367"/>
        <end position="386"/>
    </location>
</feature>
<dbReference type="NCBIfam" id="TIGR00836">
    <property type="entry name" value="amt"/>
    <property type="match status" value="1"/>
</dbReference>
<dbReference type="PANTHER" id="PTHR11730">
    <property type="entry name" value="AMMONIUM TRANSPORTER"/>
    <property type="match status" value="1"/>
</dbReference>
<protein>
    <recommendedName>
        <fullName evidence="8">Ammonium transporter</fullName>
    </recommendedName>
</protein>
<dbReference type="InterPro" id="IPR024041">
    <property type="entry name" value="NH4_transpt_AmtB-like_dom"/>
</dbReference>
<evidence type="ECO:0000256" key="5">
    <source>
        <dbReference type="ARBA" id="ARBA00022989"/>
    </source>
</evidence>
<feature type="domain" description="Ammonium transporter AmtB-like" evidence="9">
    <location>
        <begin position="45"/>
        <end position="465"/>
    </location>
</feature>
<dbReference type="AlphaFoldDB" id="A0A397ABZ1"/>
<dbReference type="FunFam" id="1.10.3430.10:FF:000008">
    <property type="entry name" value="Ammonium transporter"/>
    <property type="match status" value="1"/>
</dbReference>
<keyword evidence="6 8" id="KW-0472">Membrane</keyword>
<feature type="transmembrane region" description="Helical" evidence="8">
    <location>
        <begin position="201"/>
        <end position="226"/>
    </location>
</feature>
<dbReference type="VEuPathDB" id="FungiDB:H257_11208"/>
<gene>
    <name evidence="10" type="ORF">DYB36_007040</name>
</gene>
<feature type="transmembrane region" description="Helical" evidence="8">
    <location>
        <begin position="417"/>
        <end position="439"/>
    </location>
</feature>
<dbReference type="Pfam" id="PF00909">
    <property type="entry name" value="Ammonium_transp"/>
    <property type="match status" value="1"/>
</dbReference>
<name>A0A397ABZ1_APHAT</name>
<dbReference type="GO" id="GO:0005886">
    <property type="term" value="C:plasma membrane"/>
    <property type="evidence" value="ECO:0007669"/>
    <property type="project" value="UniProtKB-SubCell"/>
</dbReference>
<keyword evidence="3 8" id="KW-0813">Transport</keyword>
<comment type="subcellular location">
    <subcellularLocation>
        <location evidence="8">Cell membrane</location>
        <topology evidence="8">Multi-pass membrane protein</topology>
    </subcellularLocation>
    <subcellularLocation>
        <location evidence="1">Membrane</location>
        <topology evidence="1">Multi-pass membrane protein</topology>
    </subcellularLocation>
</comment>
<dbReference type="Proteomes" id="UP000265427">
    <property type="component" value="Unassembled WGS sequence"/>
</dbReference>
<feature type="transmembrane region" description="Helical" evidence="8">
    <location>
        <begin position="283"/>
        <end position="305"/>
    </location>
</feature>
<feature type="transmembrane region" description="Helical" evidence="8">
    <location>
        <begin position="246"/>
        <end position="263"/>
    </location>
</feature>
<dbReference type="InterPro" id="IPR018047">
    <property type="entry name" value="Ammonium_transpt_CS"/>
</dbReference>
<feature type="transmembrane region" description="Helical" evidence="8">
    <location>
        <begin position="42"/>
        <end position="66"/>
    </location>
</feature>
<dbReference type="InterPro" id="IPR001905">
    <property type="entry name" value="Ammonium_transpt"/>
</dbReference>
<dbReference type="InterPro" id="IPR029020">
    <property type="entry name" value="Ammonium/urea_transptr"/>
</dbReference>
<dbReference type="PROSITE" id="PS01219">
    <property type="entry name" value="AMMONIUM_TRANSP"/>
    <property type="match status" value="1"/>
</dbReference>
<evidence type="ECO:0000256" key="6">
    <source>
        <dbReference type="ARBA" id="ARBA00023136"/>
    </source>
</evidence>
<accession>A0A397ABZ1</accession>
<evidence type="ECO:0000256" key="7">
    <source>
        <dbReference type="ARBA" id="ARBA00023177"/>
    </source>
</evidence>
<evidence type="ECO:0000256" key="4">
    <source>
        <dbReference type="ARBA" id="ARBA00022692"/>
    </source>
</evidence>